<dbReference type="GO" id="GO:0009055">
    <property type="term" value="F:electron transfer activity"/>
    <property type="evidence" value="ECO:0007669"/>
    <property type="project" value="InterPro"/>
</dbReference>
<dbReference type="SUPFAM" id="SSF46626">
    <property type="entry name" value="Cytochrome c"/>
    <property type="match status" value="1"/>
</dbReference>
<dbReference type="PANTHER" id="PTHR33546">
    <property type="entry name" value="LARGE, MULTIFUNCTIONAL SECRETED PROTEIN-RELATED"/>
    <property type="match status" value="1"/>
</dbReference>
<evidence type="ECO:0000256" key="1">
    <source>
        <dbReference type="ARBA" id="ARBA00022617"/>
    </source>
</evidence>
<evidence type="ECO:0000256" key="2">
    <source>
        <dbReference type="ARBA" id="ARBA00022723"/>
    </source>
</evidence>
<evidence type="ECO:0000259" key="5">
    <source>
        <dbReference type="PROSITE" id="PS51007"/>
    </source>
</evidence>
<evidence type="ECO:0000256" key="3">
    <source>
        <dbReference type="ARBA" id="ARBA00023004"/>
    </source>
</evidence>
<keyword evidence="7" id="KW-1185">Reference proteome</keyword>
<evidence type="ECO:0000313" key="7">
    <source>
        <dbReference type="Proteomes" id="UP000318437"/>
    </source>
</evidence>
<dbReference type="InterPro" id="IPR009056">
    <property type="entry name" value="Cyt_c-like_dom"/>
</dbReference>
<dbReference type="NCBIfam" id="TIGR02603">
    <property type="entry name" value="CxxCH_TIGR02603"/>
    <property type="match status" value="1"/>
</dbReference>
<evidence type="ECO:0000256" key="4">
    <source>
        <dbReference type="PROSITE-ProRule" id="PRU00433"/>
    </source>
</evidence>
<accession>A0A5C6CLK2</accession>
<organism evidence="6 7">
    <name type="scientific">Bythopirellula polymerisocia</name>
    <dbReference type="NCBI Taxonomy" id="2528003"/>
    <lineage>
        <taxon>Bacteria</taxon>
        <taxon>Pseudomonadati</taxon>
        <taxon>Planctomycetota</taxon>
        <taxon>Planctomycetia</taxon>
        <taxon>Pirellulales</taxon>
        <taxon>Lacipirellulaceae</taxon>
        <taxon>Bythopirellula</taxon>
    </lineage>
</organism>
<gene>
    <name evidence="6" type="ORF">Pla144_38940</name>
</gene>
<name>A0A5C6CLK2_9BACT</name>
<dbReference type="AlphaFoldDB" id="A0A5C6CLK2"/>
<feature type="domain" description="Cytochrome c" evidence="5">
    <location>
        <begin position="629"/>
        <end position="769"/>
    </location>
</feature>
<dbReference type="SUPFAM" id="SSF48371">
    <property type="entry name" value="ARM repeat"/>
    <property type="match status" value="1"/>
</dbReference>
<keyword evidence="2 4" id="KW-0479">Metal-binding</keyword>
<dbReference type="Proteomes" id="UP000318437">
    <property type="component" value="Unassembled WGS sequence"/>
</dbReference>
<dbReference type="Gene3D" id="1.10.760.10">
    <property type="entry name" value="Cytochrome c-like domain"/>
    <property type="match status" value="1"/>
</dbReference>
<dbReference type="Pfam" id="PF23500">
    <property type="entry name" value="DUF7133"/>
    <property type="match status" value="1"/>
</dbReference>
<reference evidence="6 7" key="1">
    <citation type="submission" date="2019-02" db="EMBL/GenBank/DDBJ databases">
        <title>Deep-cultivation of Planctomycetes and their phenomic and genomic characterization uncovers novel biology.</title>
        <authorList>
            <person name="Wiegand S."/>
            <person name="Jogler M."/>
            <person name="Boedeker C."/>
            <person name="Pinto D."/>
            <person name="Vollmers J."/>
            <person name="Rivas-Marin E."/>
            <person name="Kohn T."/>
            <person name="Peeters S.H."/>
            <person name="Heuer A."/>
            <person name="Rast P."/>
            <person name="Oberbeckmann S."/>
            <person name="Bunk B."/>
            <person name="Jeske O."/>
            <person name="Meyerdierks A."/>
            <person name="Storesund J.E."/>
            <person name="Kallscheuer N."/>
            <person name="Luecker S."/>
            <person name="Lage O.M."/>
            <person name="Pohl T."/>
            <person name="Merkel B.J."/>
            <person name="Hornburger P."/>
            <person name="Mueller R.-W."/>
            <person name="Bruemmer F."/>
            <person name="Labrenz M."/>
            <person name="Spormann A.M."/>
            <person name="Op Den Camp H."/>
            <person name="Overmann J."/>
            <person name="Amann R."/>
            <person name="Jetten M.S.M."/>
            <person name="Mascher T."/>
            <person name="Medema M.H."/>
            <person name="Devos D.P."/>
            <person name="Kaster A.-K."/>
            <person name="Ovreas L."/>
            <person name="Rohde M."/>
            <person name="Galperin M.Y."/>
            <person name="Jogler C."/>
        </authorList>
    </citation>
    <scope>NUCLEOTIDE SEQUENCE [LARGE SCALE GENOMIC DNA]</scope>
    <source>
        <strain evidence="6 7">Pla144</strain>
    </source>
</reference>
<dbReference type="SUPFAM" id="SSF63829">
    <property type="entry name" value="Calcium-dependent phosphotriesterase"/>
    <property type="match status" value="1"/>
</dbReference>
<dbReference type="PROSITE" id="PS51007">
    <property type="entry name" value="CYTC"/>
    <property type="match status" value="1"/>
</dbReference>
<evidence type="ECO:0000313" key="6">
    <source>
        <dbReference type="EMBL" id="TWU23719.1"/>
    </source>
</evidence>
<protein>
    <recommendedName>
        <fullName evidence="5">Cytochrome c domain-containing protein</fullName>
    </recommendedName>
</protein>
<dbReference type="GO" id="GO:0046872">
    <property type="term" value="F:metal ion binding"/>
    <property type="evidence" value="ECO:0007669"/>
    <property type="project" value="UniProtKB-KW"/>
</dbReference>
<dbReference type="EMBL" id="SJPS01000006">
    <property type="protein sequence ID" value="TWU23719.1"/>
    <property type="molecule type" value="Genomic_DNA"/>
</dbReference>
<dbReference type="Gene3D" id="2.120.10.30">
    <property type="entry name" value="TolB, C-terminal domain"/>
    <property type="match status" value="1"/>
</dbReference>
<dbReference type="InterPro" id="IPR036909">
    <property type="entry name" value="Cyt_c-like_dom_sf"/>
</dbReference>
<proteinExistence type="predicted"/>
<dbReference type="InterPro" id="IPR055557">
    <property type="entry name" value="DUF7133"/>
</dbReference>
<dbReference type="InterPro" id="IPR016024">
    <property type="entry name" value="ARM-type_fold"/>
</dbReference>
<dbReference type="InterPro" id="IPR011989">
    <property type="entry name" value="ARM-like"/>
</dbReference>
<keyword evidence="1 4" id="KW-0349">Heme</keyword>
<dbReference type="NCBIfam" id="TIGR02604">
    <property type="entry name" value="Piru_Ver_Nterm"/>
    <property type="match status" value="1"/>
</dbReference>
<comment type="caution">
    <text evidence="6">The sequence shown here is derived from an EMBL/GenBank/DDBJ whole genome shotgun (WGS) entry which is preliminary data.</text>
</comment>
<dbReference type="PANTHER" id="PTHR33546:SF1">
    <property type="entry name" value="LARGE, MULTIFUNCTIONAL SECRETED PROTEIN"/>
    <property type="match status" value="1"/>
</dbReference>
<dbReference type="GO" id="GO:0020037">
    <property type="term" value="F:heme binding"/>
    <property type="evidence" value="ECO:0007669"/>
    <property type="project" value="InterPro"/>
</dbReference>
<dbReference type="InterPro" id="IPR011042">
    <property type="entry name" value="6-blade_b-propeller_TolB-like"/>
</dbReference>
<dbReference type="InterPro" id="IPR013428">
    <property type="entry name" value="Membrane-bound_put_N"/>
</dbReference>
<dbReference type="Gene3D" id="1.25.10.10">
    <property type="entry name" value="Leucine-rich Repeat Variant"/>
    <property type="match status" value="1"/>
</dbReference>
<dbReference type="InterPro" id="IPR013427">
    <property type="entry name" value="Haem-bd_dom_put"/>
</dbReference>
<sequence length="772" mass="85347">MKFPRLLNLSCLIFALLPEMQSIGAEPRSLIDGCTLELVASEPALVTPIGIAFDNQGRLLIVESHTHQRSEDYEGPATDRLRMLSDSDGDGHLDQWQTFADGFRHAMNVAARADNAVYLVTRSDVHLLRDTDGDGIADVNDRIVKLETDIDYPHNALSGIYIAGDSLYLGVGENFGGDYELVGSDGRRIKNTGGVGTIYKCKLDGSRLTRWAEGFWNPFSLCVADGDLFCVDNDPDASPPCRLINVLPTGDYGFRFEYGRAGVHPLQAWNGELPGTLPMVCGTGEAPTAILFHRGYLWVTSWGDHRIERYELKPEKDGGYAVEQKIVVQGDADFRPTGMAISPDGSLYFADWVDRSYPVHGKGRLWRLELPPEMQTEFKSLENPRGAVAPNLSSLHSKRWNRSVPKDALPRFLLDALATGDPQQRLFAVRWIAEEHLTELLPELERLQNETPPSQRYYLALLAAIDWLNREPKQRGRDIADELLFQEVANPSRSAESRALALSLLSPDDQKLTLKELREFLGSDSVPLRLAAIRSLADRSNSDRFPVLEEVVRDSSQPVVIRAEALVGLAANFDKYHNLFETFTDGEEPLLQGEAKRILRLNGLGPLHSEEKPAAGDLQAWSDLLAEPGNAESGRRLFHSPVGPQCSACHRHSGRGGNVGPDLSQIGSQISRERVITSILDPSREIAPHFLPWILVTDDGQTFVGLRLPKGGDDGLEPYADTAGKTFVLPSESIAHREPATSSIMPAGLDKNLSIQDLRDLVTFLMEDKKGN</sequence>
<keyword evidence="3 4" id="KW-0408">Iron</keyword>
<dbReference type="OrthoDB" id="232040at2"/>
<dbReference type="RefSeq" id="WP_146452204.1">
    <property type="nucleotide sequence ID" value="NZ_SJPS01000006.1"/>
</dbReference>